<gene>
    <name evidence="1" type="ORF">QBC32DRAFT_312660</name>
</gene>
<keyword evidence="2" id="KW-1185">Reference proteome</keyword>
<sequence length="131" mass="15491">MPETIELPGVLDTTLATKLLPIVNLQENLSNFDEWRHSVRFFLRYHKLLTFIGEHAGYPAIGHMHRGNLVEKDTNDDIFHRRLFVYSLIWKSAEAVIYSSLYFTWELRDKVHKNSQHDPRLLWNILCALRS</sequence>
<name>A0AAN6NX67_9PEZI</name>
<evidence type="ECO:0000313" key="2">
    <source>
        <dbReference type="Proteomes" id="UP001303222"/>
    </source>
</evidence>
<reference evidence="1" key="1">
    <citation type="journal article" date="2023" name="Mol. Phylogenet. Evol.">
        <title>Genome-scale phylogeny and comparative genomics of the fungal order Sordariales.</title>
        <authorList>
            <person name="Hensen N."/>
            <person name="Bonometti L."/>
            <person name="Westerberg I."/>
            <person name="Brannstrom I.O."/>
            <person name="Guillou S."/>
            <person name="Cros-Aarteil S."/>
            <person name="Calhoun S."/>
            <person name="Haridas S."/>
            <person name="Kuo A."/>
            <person name="Mondo S."/>
            <person name="Pangilinan J."/>
            <person name="Riley R."/>
            <person name="LaButti K."/>
            <person name="Andreopoulos B."/>
            <person name="Lipzen A."/>
            <person name="Chen C."/>
            <person name="Yan M."/>
            <person name="Daum C."/>
            <person name="Ng V."/>
            <person name="Clum A."/>
            <person name="Steindorff A."/>
            <person name="Ohm R.A."/>
            <person name="Martin F."/>
            <person name="Silar P."/>
            <person name="Natvig D.O."/>
            <person name="Lalanne C."/>
            <person name="Gautier V."/>
            <person name="Ament-Velasquez S.L."/>
            <person name="Kruys A."/>
            <person name="Hutchinson M.I."/>
            <person name="Powell A.J."/>
            <person name="Barry K."/>
            <person name="Miller A.N."/>
            <person name="Grigoriev I.V."/>
            <person name="Debuchy R."/>
            <person name="Gladieux P."/>
            <person name="Hiltunen Thoren M."/>
            <person name="Johannesson H."/>
        </authorList>
    </citation>
    <scope>NUCLEOTIDE SEQUENCE</scope>
    <source>
        <strain evidence="1">CBS 626.80</strain>
    </source>
</reference>
<reference evidence="1" key="2">
    <citation type="submission" date="2023-06" db="EMBL/GenBank/DDBJ databases">
        <authorList>
            <consortium name="Lawrence Berkeley National Laboratory"/>
            <person name="Mondo S.J."/>
            <person name="Hensen N."/>
            <person name="Bonometti L."/>
            <person name="Westerberg I."/>
            <person name="Brannstrom I.O."/>
            <person name="Guillou S."/>
            <person name="Cros-Aarteil S."/>
            <person name="Calhoun S."/>
            <person name="Haridas S."/>
            <person name="Kuo A."/>
            <person name="Pangilinan J."/>
            <person name="Riley R."/>
            <person name="Labutti K."/>
            <person name="Andreopoulos B."/>
            <person name="Lipzen A."/>
            <person name="Chen C."/>
            <person name="Yanf M."/>
            <person name="Daum C."/>
            <person name="Ng V."/>
            <person name="Clum A."/>
            <person name="Steindorff A."/>
            <person name="Ohm R."/>
            <person name="Martin F."/>
            <person name="Silar P."/>
            <person name="Natvig D."/>
            <person name="Lalanne C."/>
            <person name="Gautier V."/>
            <person name="Ament-Velasquez S.L."/>
            <person name="Kruys A."/>
            <person name="Hutchinson M.I."/>
            <person name="Powell A.J."/>
            <person name="Barry K."/>
            <person name="Miller A.N."/>
            <person name="Grigoriev I.V."/>
            <person name="Debuchy R."/>
            <person name="Gladieux P."/>
            <person name="Thoren M.H."/>
            <person name="Johannesson H."/>
        </authorList>
    </citation>
    <scope>NUCLEOTIDE SEQUENCE</scope>
    <source>
        <strain evidence="1">CBS 626.80</strain>
    </source>
</reference>
<protein>
    <submittedName>
        <fullName evidence="1">Uncharacterized protein</fullName>
    </submittedName>
</protein>
<proteinExistence type="predicted"/>
<accession>A0AAN6NX67</accession>
<dbReference type="Proteomes" id="UP001303222">
    <property type="component" value="Unassembled WGS sequence"/>
</dbReference>
<comment type="caution">
    <text evidence="1">The sequence shown here is derived from an EMBL/GenBank/DDBJ whole genome shotgun (WGS) entry which is preliminary data.</text>
</comment>
<dbReference type="AlphaFoldDB" id="A0AAN6NX67"/>
<organism evidence="1 2">
    <name type="scientific">Pseudoneurospora amorphoporcata</name>
    <dbReference type="NCBI Taxonomy" id="241081"/>
    <lineage>
        <taxon>Eukaryota</taxon>
        <taxon>Fungi</taxon>
        <taxon>Dikarya</taxon>
        <taxon>Ascomycota</taxon>
        <taxon>Pezizomycotina</taxon>
        <taxon>Sordariomycetes</taxon>
        <taxon>Sordariomycetidae</taxon>
        <taxon>Sordariales</taxon>
        <taxon>Sordariaceae</taxon>
        <taxon>Pseudoneurospora</taxon>
    </lineage>
</organism>
<dbReference type="EMBL" id="MU859100">
    <property type="protein sequence ID" value="KAK3953737.1"/>
    <property type="molecule type" value="Genomic_DNA"/>
</dbReference>
<evidence type="ECO:0000313" key="1">
    <source>
        <dbReference type="EMBL" id="KAK3953737.1"/>
    </source>
</evidence>